<keyword evidence="2" id="KW-0012">Acyltransferase</keyword>
<evidence type="ECO:0000256" key="1">
    <source>
        <dbReference type="ARBA" id="ARBA00022679"/>
    </source>
</evidence>
<name>U7Q8H6_9CYAN</name>
<accession>U7Q8H6</accession>
<evidence type="ECO:0000259" key="4">
    <source>
        <dbReference type="PROSITE" id="PS51186"/>
    </source>
</evidence>
<evidence type="ECO:0000256" key="2">
    <source>
        <dbReference type="ARBA" id="ARBA00023315"/>
    </source>
</evidence>
<protein>
    <submittedName>
        <fullName evidence="5">Acetyltransferase family protein</fullName>
    </submittedName>
</protein>
<evidence type="ECO:0000313" key="6">
    <source>
        <dbReference type="Proteomes" id="UP000017127"/>
    </source>
</evidence>
<evidence type="ECO:0000256" key="3">
    <source>
        <dbReference type="SAM" id="MobiDB-lite"/>
    </source>
</evidence>
<dbReference type="PROSITE" id="PS51186">
    <property type="entry name" value="GNAT"/>
    <property type="match status" value="1"/>
</dbReference>
<feature type="compositionally biased region" description="Polar residues" evidence="3">
    <location>
        <begin position="385"/>
        <end position="410"/>
    </location>
</feature>
<dbReference type="CDD" id="cd04301">
    <property type="entry name" value="NAT_SF"/>
    <property type="match status" value="1"/>
</dbReference>
<dbReference type="InterPro" id="IPR000182">
    <property type="entry name" value="GNAT_dom"/>
</dbReference>
<reference evidence="5 6" key="1">
    <citation type="journal article" date="2013" name="Front. Microbiol.">
        <title>Comparative genomic analyses of the cyanobacterium, Lyngbya aestuarii BL J, a powerful hydrogen producer.</title>
        <authorList>
            <person name="Kothari A."/>
            <person name="Vaughn M."/>
            <person name="Garcia-Pichel F."/>
        </authorList>
    </citation>
    <scope>NUCLEOTIDE SEQUENCE [LARGE SCALE GENOMIC DNA]</scope>
    <source>
        <strain evidence="5 6">BL J</strain>
    </source>
</reference>
<dbReference type="PATRIC" id="fig|1348334.3.peg.5711"/>
<keyword evidence="6" id="KW-1185">Reference proteome</keyword>
<dbReference type="EMBL" id="AUZM01000124">
    <property type="protein sequence ID" value="ERT04098.1"/>
    <property type="molecule type" value="Genomic_DNA"/>
</dbReference>
<keyword evidence="1 5" id="KW-0808">Transferase</keyword>
<dbReference type="AlphaFoldDB" id="U7Q8H6"/>
<dbReference type="Gene3D" id="3.40.630.30">
    <property type="match status" value="1"/>
</dbReference>
<evidence type="ECO:0000313" key="5">
    <source>
        <dbReference type="EMBL" id="ERT04098.1"/>
    </source>
</evidence>
<proteinExistence type="predicted"/>
<dbReference type="GO" id="GO:0016747">
    <property type="term" value="F:acyltransferase activity, transferring groups other than amino-acyl groups"/>
    <property type="evidence" value="ECO:0007669"/>
    <property type="project" value="InterPro"/>
</dbReference>
<organism evidence="5 6">
    <name type="scientific">Lyngbya aestuarii BL J</name>
    <dbReference type="NCBI Taxonomy" id="1348334"/>
    <lineage>
        <taxon>Bacteria</taxon>
        <taxon>Bacillati</taxon>
        <taxon>Cyanobacteriota</taxon>
        <taxon>Cyanophyceae</taxon>
        <taxon>Oscillatoriophycideae</taxon>
        <taxon>Oscillatoriales</taxon>
        <taxon>Microcoleaceae</taxon>
        <taxon>Lyngbya</taxon>
    </lineage>
</organism>
<feature type="compositionally biased region" description="Basic and acidic residues" evidence="3">
    <location>
        <begin position="411"/>
        <end position="422"/>
    </location>
</feature>
<comment type="caution">
    <text evidence="5">The sequence shown here is derived from an EMBL/GenBank/DDBJ whole genome shotgun (WGS) entry which is preliminary data.</text>
</comment>
<sequence>MTLFLSQNQNQVNIRPFQYRDLDQIERLCQQALSDTVSDPKTDGVSNSAQDLQKLRRWYGFLKFLSWFPNPCQHLFNILVAEQDDQVRGVIKVSPFNLTRSTWRVNQVAVSPEGDLKSVGSQLLRHCFESIWEARNWLVEVDINDKANIALYRQNGFQRLAQITYWSVEPELLQQLAVAQPDLPNLLPVSNADAQLLYQLDTASMHPFVRQVFDRHISDFKSSVIKAVMDGFKQWFNHTEHISAYVFEPQRKAAIGYFQVQLSRDGRQPHFAELTVNPSYTWLYPELLAQIAHLTQDFPTQSLRVSSADYLPEREAYFEKMGATRIEHSLLMSRSVWHKVRESKLSLEGLQLSDVLQSLQPARKPIPSRISWLGPMNNHPRSKRNSQVSDTLSGQSNAMSEQPESENQNKPIDRPSENQHEG</sequence>
<feature type="domain" description="N-acetyltransferase" evidence="4">
    <location>
        <begin position="12"/>
        <end position="175"/>
    </location>
</feature>
<dbReference type="PANTHER" id="PTHR43800">
    <property type="entry name" value="PEPTIDYL-LYSINE N-ACETYLTRANSFERASE YJAB"/>
    <property type="match status" value="1"/>
</dbReference>
<feature type="region of interest" description="Disordered" evidence="3">
    <location>
        <begin position="367"/>
        <end position="422"/>
    </location>
</feature>
<dbReference type="RefSeq" id="WP_023069631.1">
    <property type="nucleotide sequence ID" value="NZ_AUZM01000124.1"/>
</dbReference>
<dbReference type="OrthoDB" id="551341at2"/>
<dbReference type="SUPFAM" id="SSF55729">
    <property type="entry name" value="Acyl-CoA N-acyltransferases (Nat)"/>
    <property type="match status" value="1"/>
</dbReference>
<dbReference type="Pfam" id="PF13508">
    <property type="entry name" value="Acetyltransf_7"/>
    <property type="match status" value="1"/>
</dbReference>
<dbReference type="Proteomes" id="UP000017127">
    <property type="component" value="Unassembled WGS sequence"/>
</dbReference>
<dbReference type="PANTHER" id="PTHR43800:SF1">
    <property type="entry name" value="PEPTIDYL-LYSINE N-ACETYLTRANSFERASE YJAB"/>
    <property type="match status" value="1"/>
</dbReference>
<gene>
    <name evidence="5" type="ORF">M595_5964</name>
</gene>
<dbReference type="InterPro" id="IPR016181">
    <property type="entry name" value="Acyl_CoA_acyltransferase"/>
</dbReference>